<dbReference type="InterPro" id="IPR035959">
    <property type="entry name" value="RutC-like_sf"/>
</dbReference>
<accession>A0A1H2K0U8</accession>
<protein>
    <submittedName>
        <fullName evidence="2">Endoribonuclease L-PSP</fullName>
    </submittedName>
</protein>
<dbReference type="GO" id="GO:0005829">
    <property type="term" value="C:cytosol"/>
    <property type="evidence" value="ECO:0007669"/>
    <property type="project" value="TreeGrafter"/>
</dbReference>
<dbReference type="Pfam" id="PF01042">
    <property type="entry name" value="Ribonuc_L-PSP"/>
    <property type="match status" value="1"/>
</dbReference>
<dbReference type="InterPro" id="IPR006175">
    <property type="entry name" value="YjgF/YER057c/UK114"/>
</dbReference>
<keyword evidence="3" id="KW-1185">Reference proteome</keyword>
<dbReference type="AlphaFoldDB" id="A0A1H2K0U8"/>
<dbReference type="Proteomes" id="UP000182977">
    <property type="component" value="Chromosome I"/>
</dbReference>
<dbReference type="SUPFAM" id="SSF55298">
    <property type="entry name" value="YjgF-like"/>
    <property type="match status" value="1"/>
</dbReference>
<dbReference type="GO" id="GO:0019239">
    <property type="term" value="F:deaminase activity"/>
    <property type="evidence" value="ECO:0007669"/>
    <property type="project" value="TreeGrafter"/>
</dbReference>
<dbReference type="Gene3D" id="3.30.1330.40">
    <property type="entry name" value="RutC-like"/>
    <property type="match status" value="1"/>
</dbReference>
<dbReference type="PANTHER" id="PTHR11803">
    <property type="entry name" value="2-IMINOBUTANOATE/2-IMINOPROPANOATE DEAMINASE RIDA"/>
    <property type="match status" value="1"/>
</dbReference>
<dbReference type="PANTHER" id="PTHR11803:SF39">
    <property type="entry name" value="2-IMINOBUTANOATE_2-IMINOPROPANOATE DEAMINASE"/>
    <property type="match status" value="1"/>
</dbReference>
<name>A0A1H2K0U8_9ACTN</name>
<evidence type="ECO:0000313" key="3">
    <source>
        <dbReference type="Proteomes" id="UP000182977"/>
    </source>
</evidence>
<feature type="region of interest" description="Disordered" evidence="1">
    <location>
        <begin position="1"/>
        <end position="27"/>
    </location>
</feature>
<reference evidence="3" key="1">
    <citation type="submission" date="2016-10" db="EMBL/GenBank/DDBJ databases">
        <authorList>
            <person name="Varghese N."/>
            <person name="Submissions S."/>
        </authorList>
    </citation>
    <scope>NUCLEOTIDE SEQUENCE [LARGE SCALE GENOMIC DNA]</scope>
    <source>
        <strain evidence="3">DSM 45079</strain>
    </source>
</reference>
<organism evidence="2 3">
    <name type="scientific">Jiangella alkaliphila</name>
    <dbReference type="NCBI Taxonomy" id="419479"/>
    <lineage>
        <taxon>Bacteria</taxon>
        <taxon>Bacillati</taxon>
        <taxon>Actinomycetota</taxon>
        <taxon>Actinomycetes</taxon>
        <taxon>Jiangellales</taxon>
        <taxon>Jiangellaceae</taxon>
        <taxon>Jiangella</taxon>
    </lineage>
</organism>
<dbReference type="STRING" id="419479.SAMN04488563_3286"/>
<dbReference type="CDD" id="cd00448">
    <property type="entry name" value="YjgF_YER057c_UK114_family"/>
    <property type="match status" value="1"/>
</dbReference>
<evidence type="ECO:0000313" key="2">
    <source>
        <dbReference type="EMBL" id="SDU62192.1"/>
    </source>
</evidence>
<evidence type="ECO:0000256" key="1">
    <source>
        <dbReference type="SAM" id="MobiDB-lite"/>
    </source>
</evidence>
<proteinExistence type="predicted"/>
<gene>
    <name evidence="2" type="ORF">SAMN04488563_3286</name>
</gene>
<sequence>MERMAGRGLTWNGMPPEGERGPSTHRGAPALIEHIEPDPENPPSVPLSSAVRVGRLLFVSGQVSTEPGVGIVADTFDGEFHRTIRNLEEILAAAGATLRDVVQVRAFLRDEEARPRFNELYAQTFQPPYPARTTVGNHFSFIQIEIDCVAVLPDGVDPTV</sequence>
<dbReference type="EMBL" id="LT629791">
    <property type="protein sequence ID" value="SDU62192.1"/>
    <property type="molecule type" value="Genomic_DNA"/>
</dbReference>